<dbReference type="AlphaFoldDB" id="A0A9D4VC97"/>
<accession>A0A9D4VC97</accession>
<name>A0A9D4VC97_ADICA</name>
<gene>
    <name evidence="3" type="ORF">GOP47_0003177</name>
</gene>
<dbReference type="EMBL" id="JABFUD020000002">
    <property type="protein sequence ID" value="KAI5083434.1"/>
    <property type="molecule type" value="Genomic_DNA"/>
</dbReference>
<feature type="domain" description="CCD97-like C-terminal" evidence="2">
    <location>
        <begin position="326"/>
        <end position="390"/>
    </location>
</feature>
<feature type="compositionally biased region" description="Basic and acidic residues" evidence="1">
    <location>
        <begin position="288"/>
        <end position="298"/>
    </location>
</feature>
<protein>
    <recommendedName>
        <fullName evidence="2">CCD97-like C-terminal domain-containing protein</fullName>
    </recommendedName>
</protein>
<feature type="compositionally biased region" description="Basic and acidic residues" evidence="1">
    <location>
        <begin position="257"/>
        <end position="269"/>
    </location>
</feature>
<evidence type="ECO:0000313" key="4">
    <source>
        <dbReference type="Proteomes" id="UP000886520"/>
    </source>
</evidence>
<evidence type="ECO:0000256" key="1">
    <source>
        <dbReference type="SAM" id="MobiDB-lite"/>
    </source>
</evidence>
<dbReference type="PANTHER" id="PTHR31840:SF1">
    <property type="entry name" value="COILED-COIL DOMAIN-CONTAINING PROTEIN 97"/>
    <property type="match status" value="1"/>
</dbReference>
<feature type="region of interest" description="Disordered" evidence="1">
    <location>
        <begin position="175"/>
        <end position="298"/>
    </location>
</feature>
<proteinExistence type="predicted"/>
<dbReference type="InterPro" id="IPR040233">
    <property type="entry name" value="CCD97-like_C"/>
</dbReference>
<dbReference type="Proteomes" id="UP000886520">
    <property type="component" value="Chromosome 3"/>
</dbReference>
<organism evidence="3 4">
    <name type="scientific">Adiantum capillus-veneris</name>
    <name type="common">Maidenhair fern</name>
    <dbReference type="NCBI Taxonomy" id="13818"/>
    <lineage>
        <taxon>Eukaryota</taxon>
        <taxon>Viridiplantae</taxon>
        <taxon>Streptophyta</taxon>
        <taxon>Embryophyta</taxon>
        <taxon>Tracheophyta</taxon>
        <taxon>Polypodiopsida</taxon>
        <taxon>Polypodiidae</taxon>
        <taxon>Polypodiales</taxon>
        <taxon>Pteridineae</taxon>
        <taxon>Pteridaceae</taxon>
        <taxon>Vittarioideae</taxon>
        <taxon>Adiantum</taxon>
    </lineage>
</organism>
<feature type="compositionally biased region" description="Basic and acidic residues" evidence="1">
    <location>
        <begin position="175"/>
        <end position="197"/>
    </location>
</feature>
<reference evidence="3" key="1">
    <citation type="submission" date="2021-01" db="EMBL/GenBank/DDBJ databases">
        <title>Adiantum capillus-veneris genome.</title>
        <authorList>
            <person name="Fang Y."/>
            <person name="Liao Q."/>
        </authorList>
    </citation>
    <scope>NUCLEOTIDE SEQUENCE</scope>
    <source>
        <strain evidence="3">H3</strain>
        <tissue evidence="3">Leaf</tissue>
    </source>
</reference>
<feature type="domain" description="CCD97-like C-terminal" evidence="2">
    <location>
        <begin position="108"/>
        <end position="235"/>
    </location>
</feature>
<feature type="compositionally biased region" description="Acidic residues" evidence="1">
    <location>
        <begin position="198"/>
        <end position="256"/>
    </location>
</feature>
<evidence type="ECO:0000313" key="3">
    <source>
        <dbReference type="EMBL" id="KAI5083434.1"/>
    </source>
</evidence>
<keyword evidence="4" id="KW-1185">Reference proteome</keyword>
<dbReference type="Pfam" id="PF09747">
    <property type="entry name" value="CCD97-like_C"/>
    <property type="match status" value="2"/>
</dbReference>
<dbReference type="OrthoDB" id="333176at2759"/>
<dbReference type="InterPro" id="IPR018613">
    <property type="entry name" value="Ccdc97-like"/>
</dbReference>
<sequence>MAKLEESAMEEMTKRLSGLSDLHLPFALSCQGDSLSRADKKAHLFDLINRDASVFLERHGSKLNVAELKEFDALNGDYEVDWHLKQLRRSLFPASAKEQKARANLVKNRRLAFMDRLIQDGDFFSENSMRMRAPLLYYEYLGQFQDPSEHAFARQGERWSDMLIRQGEEAEYQARLKTEREKAGISTDKEDSMHMIPEEEEEEEEEEEDEEDEDEEEEEDSKNKEEEEEEDSENEEEDEDEDEEEEEDSENEEGKEEEPKQQRLHERDGSSGAGLSSFATEAEGNTELSDREPESRVLSFEERQQLKLERFSKYMLDKFVAGESNPKPTISREELESNMDDFTRIMQEKFLSGEDSDHFDYIRIDNDTALDDYWLEEMSQDAEDRYFEED</sequence>
<evidence type="ECO:0000259" key="2">
    <source>
        <dbReference type="Pfam" id="PF09747"/>
    </source>
</evidence>
<comment type="caution">
    <text evidence="3">The sequence shown here is derived from an EMBL/GenBank/DDBJ whole genome shotgun (WGS) entry which is preliminary data.</text>
</comment>
<dbReference type="PANTHER" id="PTHR31840">
    <property type="entry name" value="COILED-COIL DOMAIN-CONTAINING PROTEIN 97"/>
    <property type="match status" value="1"/>
</dbReference>